<gene>
    <name evidence="1" type="ORF">VFH_II005320</name>
    <name evidence="2" type="ORF">VFH_IV026480</name>
</gene>
<reference evidence="2 3" key="1">
    <citation type="submission" date="2023-01" db="EMBL/GenBank/DDBJ databases">
        <authorList>
            <person name="Kreplak J."/>
        </authorList>
    </citation>
    <scope>NUCLEOTIDE SEQUENCE [LARGE SCALE GENOMIC DNA]</scope>
</reference>
<sequence length="117" mass="12684">MAFIGLEYGPIDSIFMLGTELLFRVKGRAVARTAFTEAVALLRIYPVRVALRKKVLAERNSQSMGFRRAKLLSPKAVVGISVLCMLALLPDPLSLLSDHVDAALRESAKGHCEGDGS</sequence>
<dbReference type="AlphaFoldDB" id="A0AAV1AAK3"/>
<protein>
    <submittedName>
        <fullName evidence="2">Uncharacterized protein</fullName>
    </submittedName>
</protein>
<evidence type="ECO:0000313" key="2">
    <source>
        <dbReference type="EMBL" id="CAI8607177.1"/>
    </source>
</evidence>
<evidence type="ECO:0000313" key="1">
    <source>
        <dbReference type="EMBL" id="CAI8595849.1"/>
    </source>
</evidence>
<dbReference type="EMBL" id="OX451737">
    <property type="protein sequence ID" value="CAI8595849.1"/>
    <property type="molecule type" value="Genomic_DNA"/>
</dbReference>
<dbReference type="Proteomes" id="UP001157006">
    <property type="component" value="Chromosome 2"/>
</dbReference>
<proteinExistence type="predicted"/>
<accession>A0AAV1AAK3</accession>
<dbReference type="Proteomes" id="UP001157006">
    <property type="component" value="Chromosome 4"/>
</dbReference>
<evidence type="ECO:0000313" key="3">
    <source>
        <dbReference type="Proteomes" id="UP001157006"/>
    </source>
</evidence>
<name>A0AAV1AAK3_VICFA</name>
<keyword evidence="3" id="KW-1185">Reference proteome</keyword>
<organism evidence="2 3">
    <name type="scientific">Vicia faba</name>
    <name type="common">Broad bean</name>
    <name type="synonym">Faba vulgaris</name>
    <dbReference type="NCBI Taxonomy" id="3906"/>
    <lineage>
        <taxon>Eukaryota</taxon>
        <taxon>Viridiplantae</taxon>
        <taxon>Streptophyta</taxon>
        <taxon>Embryophyta</taxon>
        <taxon>Tracheophyta</taxon>
        <taxon>Spermatophyta</taxon>
        <taxon>Magnoliopsida</taxon>
        <taxon>eudicotyledons</taxon>
        <taxon>Gunneridae</taxon>
        <taxon>Pentapetalae</taxon>
        <taxon>rosids</taxon>
        <taxon>fabids</taxon>
        <taxon>Fabales</taxon>
        <taxon>Fabaceae</taxon>
        <taxon>Papilionoideae</taxon>
        <taxon>50 kb inversion clade</taxon>
        <taxon>NPAAA clade</taxon>
        <taxon>Hologalegina</taxon>
        <taxon>IRL clade</taxon>
        <taxon>Fabeae</taxon>
        <taxon>Vicia</taxon>
    </lineage>
</organism>
<dbReference type="EMBL" id="OX451739">
    <property type="protein sequence ID" value="CAI8607177.1"/>
    <property type="molecule type" value="Genomic_DNA"/>
</dbReference>